<dbReference type="GO" id="GO:0005524">
    <property type="term" value="F:ATP binding"/>
    <property type="evidence" value="ECO:0007669"/>
    <property type="project" value="UniProtKB-KW"/>
</dbReference>
<dbReference type="InterPro" id="IPR024185">
    <property type="entry name" value="FTHF_cligase-like_sf"/>
</dbReference>
<reference evidence="6 8" key="1">
    <citation type="submission" date="2014-10" db="EMBL/GenBank/DDBJ databases">
        <title>Draft genome of phytase producing Bacillus ginsengihumi strain M2.11.</title>
        <authorList>
            <person name="Toymentseva A."/>
            <person name="Boulygina E.A."/>
            <person name="Kazakov S.V."/>
            <person name="Kayumov I."/>
            <person name="Suleimanova A.D."/>
            <person name="Mardanova A.M."/>
            <person name="Maria S.N."/>
            <person name="Sergey M.Y."/>
            <person name="Sharipova M.R."/>
        </authorList>
    </citation>
    <scope>NUCLEOTIDE SEQUENCE [LARGE SCALE GENOMIC DNA]</scope>
    <source>
        <strain evidence="6 8">M2.11</strain>
    </source>
</reference>
<dbReference type="EC" id="6.3.3.2" evidence="5"/>
<dbReference type="InterPro" id="IPR037171">
    <property type="entry name" value="NagB/RpiA_transferase-like"/>
</dbReference>
<keyword evidence="9" id="KW-1185">Reference proteome</keyword>
<dbReference type="EMBL" id="JRUN01000040">
    <property type="protein sequence ID" value="KHD84839.1"/>
    <property type="molecule type" value="Genomic_DNA"/>
</dbReference>
<dbReference type="GO" id="GO:0046872">
    <property type="term" value="F:metal ion binding"/>
    <property type="evidence" value="ECO:0007669"/>
    <property type="project" value="UniProtKB-KW"/>
</dbReference>
<dbReference type="RefSeq" id="WP_025726706.1">
    <property type="nucleotide sequence ID" value="NZ_JAAIWK010000012.1"/>
</dbReference>
<dbReference type="GO" id="GO:0035999">
    <property type="term" value="P:tetrahydrofolate interconversion"/>
    <property type="evidence" value="ECO:0007669"/>
    <property type="project" value="TreeGrafter"/>
</dbReference>
<evidence type="ECO:0000313" key="7">
    <source>
        <dbReference type="EMBL" id="NEY20033.1"/>
    </source>
</evidence>
<dbReference type="PANTHER" id="PTHR23407">
    <property type="entry name" value="ATPASE INHIBITOR/5-FORMYLTETRAHYDROFOLATE CYCLO-LIGASE"/>
    <property type="match status" value="1"/>
</dbReference>
<keyword evidence="7" id="KW-0436">Ligase</keyword>
<dbReference type="STRING" id="363870.NG54_12915"/>
<evidence type="ECO:0000313" key="6">
    <source>
        <dbReference type="EMBL" id="KHD84839.1"/>
    </source>
</evidence>
<feature type="binding site" evidence="4">
    <location>
        <position position="54"/>
    </location>
    <ligand>
        <name>substrate</name>
    </ligand>
</feature>
<comment type="catalytic activity">
    <reaction evidence="5">
        <text>(6S)-5-formyl-5,6,7,8-tetrahydrofolate + ATP = (6R)-5,10-methenyltetrahydrofolate + ADP + phosphate</text>
        <dbReference type="Rhea" id="RHEA:10488"/>
        <dbReference type="ChEBI" id="CHEBI:30616"/>
        <dbReference type="ChEBI" id="CHEBI:43474"/>
        <dbReference type="ChEBI" id="CHEBI:57455"/>
        <dbReference type="ChEBI" id="CHEBI:57457"/>
        <dbReference type="ChEBI" id="CHEBI:456216"/>
        <dbReference type="EC" id="6.3.3.2"/>
    </reaction>
</comment>
<dbReference type="InterPro" id="IPR002698">
    <property type="entry name" value="FTHF_cligase"/>
</dbReference>
<dbReference type="PIRSF" id="PIRSF006806">
    <property type="entry name" value="FTHF_cligase"/>
    <property type="match status" value="1"/>
</dbReference>
<evidence type="ECO:0000256" key="5">
    <source>
        <dbReference type="RuleBase" id="RU361279"/>
    </source>
</evidence>
<keyword evidence="5" id="KW-0479">Metal-binding</keyword>
<accession>A0A0A6VE81</accession>
<dbReference type="Gene3D" id="3.40.50.10420">
    <property type="entry name" value="NagB/RpiA/CoA transferase-like"/>
    <property type="match status" value="1"/>
</dbReference>
<name>A0A0A6VE81_9BACI</name>
<evidence type="ECO:0000256" key="2">
    <source>
        <dbReference type="ARBA" id="ARBA00022741"/>
    </source>
</evidence>
<dbReference type="Pfam" id="PF01812">
    <property type="entry name" value="5-FTHF_cyc-lig"/>
    <property type="match status" value="1"/>
</dbReference>
<comment type="similarity">
    <text evidence="1 5">Belongs to the 5-formyltetrahydrofolate cyclo-ligase family.</text>
</comment>
<dbReference type="AlphaFoldDB" id="A0A0A6VE81"/>
<dbReference type="OrthoDB" id="9801938at2"/>
<keyword evidence="2 4" id="KW-0547">Nucleotide-binding</keyword>
<evidence type="ECO:0000313" key="8">
    <source>
        <dbReference type="Proteomes" id="UP000030588"/>
    </source>
</evidence>
<gene>
    <name evidence="7" type="ORF">G4D61_08645</name>
    <name evidence="6" type="ORF">NG54_12915</name>
</gene>
<evidence type="ECO:0000256" key="1">
    <source>
        <dbReference type="ARBA" id="ARBA00010638"/>
    </source>
</evidence>
<keyword evidence="5" id="KW-0460">Magnesium</keyword>
<dbReference type="GO" id="GO:0030272">
    <property type="term" value="F:5-formyltetrahydrofolate cyclo-ligase activity"/>
    <property type="evidence" value="ECO:0007669"/>
    <property type="project" value="UniProtKB-EC"/>
</dbReference>
<comment type="caution">
    <text evidence="6">The sequence shown here is derived from an EMBL/GenBank/DDBJ whole genome shotgun (WGS) entry which is preliminary data.</text>
</comment>
<dbReference type="Proteomes" id="UP000476934">
    <property type="component" value="Unassembled WGS sequence"/>
</dbReference>
<dbReference type="PANTHER" id="PTHR23407:SF1">
    <property type="entry name" value="5-FORMYLTETRAHYDROFOLATE CYCLO-LIGASE"/>
    <property type="match status" value="1"/>
</dbReference>
<evidence type="ECO:0000256" key="4">
    <source>
        <dbReference type="PIRSR" id="PIRSR006806-1"/>
    </source>
</evidence>
<feature type="binding site" evidence="4">
    <location>
        <position position="49"/>
    </location>
    <ligand>
        <name>substrate</name>
    </ligand>
</feature>
<dbReference type="Proteomes" id="UP000030588">
    <property type="component" value="Unassembled WGS sequence"/>
</dbReference>
<feature type="binding site" evidence="4">
    <location>
        <begin position="132"/>
        <end position="140"/>
    </location>
    <ligand>
        <name>ATP</name>
        <dbReference type="ChEBI" id="CHEBI:30616"/>
    </ligand>
</feature>
<dbReference type="NCBIfam" id="TIGR02727">
    <property type="entry name" value="MTHFS_bact"/>
    <property type="match status" value="1"/>
</dbReference>
<organism evidence="6 8">
    <name type="scientific">Heyndrickxia ginsengihumi</name>
    <dbReference type="NCBI Taxonomy" id="363870"/>
    <lineage>
        <taxon>Bacteria</taxon>
        <taxon>Bacillati</taxon>
        <taxon>Bacillota</taxon>
        <taxon>Bacilli</taxon>
        <taxon>Bacillales</taxon>
        <taxon>Bacillaceae</taxon>
        <taxon>Heyndrickxia</taxon>
    </lineage>
</organism>
<comment type="cofactor">
    <cofactor evidence="5">
        <name>Mg(2+)</name>
        <dbReference type="ChEBI" id="CHEBI:18420"/>
    </cofactor>
</comment>
<dbReference type="EMBL" id="JAAIWK010000012">
    <property type="protein sequence ID" value="NEY20033.1"/>
    <property type="molecule type" value="Genomic_DNA"/>
</dbReference>
<feature type="binding site" evidence="4">
    <location>
        <begin position="3"/>
        <end position="7"/>
    </location>
    <ligand>
        <name>ATP</name>
        <dbReference type="ChEBI" id="CHEBI:30616"/>
    </ligand>
</feature>
<protein>
    <recommendedName>
        <fullName evidence="5">5-formyltetrahydrofolate cyclo-ligase</fullName>
        <ecNumber evidence="5">6.3.3.2</ecNumber>
    </recommendedName>
</protein>
<keyword evidence="3 4" id="KW-0067">ATP-binding</keyword>
<evidence type="ECO:0000313" key="9">
    <source>
        <dbReference type="Proteomes" id="UP000476934"/>
    </source>
</evidence>
<dbReference type="GO" id="GO:0009396">
    <property type="term" value="P:folic acid-containing compound biosynthetic process"/>
    <property type="evidence" value="ECO:0007669"/>
    <property type="project" value="TreeGrafter"/>
</dbReference>
<dbReference type="SUPFAM" id="SSF100950">
    <property type="entry name" value="NagB/RpiA/CoA transferase-like"/>
    <property type="match status" value="1"/>
</dbReference>
<reference evidence="7" key="2">
    <citation type="submission" date="2020-02" db="EMBL/GenBank/DDBJ databases">
        <authorList>
            <person name="Feng H."/>
        </authorList>
    </citation>
    <scope>NUCLEOTIDE SEQUENCE [LARGE SCALE GENOMIC DNA]</scope>
    <source>
        <strain evidence="7">Gsoil 114</strain>
    </source>
</reference>
<reference evidence="7 9" key="3">
    <citation type="submission" date="2020-03" db="EMBL/GenBank/DDBJ databases">
        <title>Bacillus aquiflavi sp. nov., isolated from yellow water of strong flavor Chinese baijiu in Yibin region of China.</title>
        <authorList>
            <person name="Xie J."/>
        </authorList>
    </citation>
    <scope>NUCLEOTIDE SEQUENCE [LARGE SCALE GENOMIC DNA]</scope>
    <source>
        <strain evidence="7 9">Gsoil 114</strain>
    </source>
</reference>
<proteinExistence type="inferred from homology"/>
<sequence>MDKKTLRTQLKAKLATIDRPKYEQKSLHIATKLYSLPEWKEAEKIAITISNVPEVDTWQIIRKAWEQQKKVCVPKCLSDQKQLEFYELRAFTDLEKGFYGLYEPIKEAKKVSKDSIDIIIVPGLAFTYEGYRLGFGGGYYDRFLANFTKKTISLAFKEQLIDSLPIETFDIPVRTIVTEDQIIYV</sequence>
<evidence type="ECO:0000256" key="3">
    <source>
        <dbReference type="ARBA" id="ARBA00022840"/>
    </source>
</evidence>